<dbReference type="AlphaFoldDB" id="A0A2I1DIU3"/>
<keyword evidence="2" id="KW-1185">Reference proteome</keyword>
<gene>
    <name evidence="1" type="ORF">B1757_12970</name>
</gene>
<evidence type="ECO:0000313" key="1">
    <source>
        <dbReference type="EMBL" id="PKY09793.1"/>
    </source>
</evidence>
<accession>A0A2I1DIU3</accession>
<dbReference type="InParanoid" id="A0A2I1DIU3"/>
<dbReference type="OrthoDB" id="9155265at2"/>
<sequence length="88" mass="10075">MEVENTPNNWMWKNYPLQRLLVTVQGRKDNTLADLAAGLRMAADKLEQGVSVSESFDDDFGYRFHIELSQDTICRLDASSFHSPKINK</sequence>
<reference evidence="1 2" key="1">
    <citation type="submission" date="2017-03" db="EMBL/GenBank/DDBJ databases">
        <title>Draft genime sequence of the acidophilic sulfur-oxidizing bacterium Acidithiobacillus sp. SH, isolated from seawater.</title>
        <authorList>
            <person name="Sharmin S."/>
            <person name="Tokuhisa M."/>
            <person name="Kanao T."/>
            <person name="Kamimura K."/>
        </authorList>
    </citation>
    <scope>NUCLEOTIDE SEQUENCE [LARGE SCALE GENOMIC DNA]</scope>
    <source>
        <strain evidence="1 2">SH</strain>
    </source>
</reference>
<dbReference type="EMBL" id="MXAV01000049">
    <property type="protein sequence ID" value="PKY09793.1"/>
    <property type="molecule type" value="Genomic_DNA"/>
</dbReference>
<organism evidence="1 2">
    <name type="scientific">Acidithiobacillus marinus</name>
    <dbReference type="NCBI Taxonomy" id="187490"/>
    <lineage>
        <taxon>Bacteria</taxon>
        <taxon>Pseudomonadati</taxon>
        <taxon>Pseudomonadota</taxon>
        <taxon>Acidithiobacillia</taxon>
        <taxon>Acidithiobacillales</taxon>
        <taxon>Acidithiobacillaceae</taxon>
        <taxon>Acidithiobacillus</taxon>
    </lineage>
</organism>
<dbReference type="RefSeq" id="WP_101538725.1">
    <property type="nucleotide sequence ID" value="NZ_MXAV01000049.1"/>
</dbReference>
<proteinExistence type="predicted"/>
<comment type="caution">
    <text evidence="1">The sequence shown here is derived from an EMBL/GenBank/DDBJ whole genome shotgun (WGS) entry which is preliminary data.</text>
</comment>
<evidence type="ECO:0000313" key="2">
    <source>
        <dbReference type="Proteomes" id="UP000234329"/>
    </source>
</evidence>
<protein>
    <submittedName>
        <fullName evidence="1">Uncharacterized protein</fullName>
    </submittedName>
</protein>
<name>A0A2I1DIU3_9PROT</name>
<dbReference type="Proteomes" id="UP000234329">
    <property type="component" value="Unassembled WGS sequence"/>
</dbReference>